<keyword evidence="5" id="KW-0464">Manganese</keyword>
<evidence type="ECO:0000313" key="8">
    <source>
        <dbReference type="Proteomes" id="UP000234211"/>
    </source>
</evidence>
<dbReference type="Gene3D" id="3.60.21.10">
    <property type="match status" value="1"/>
</dbReference>
<dbReference type="Proteomes" id="UP000234211">
    <property type="component" value="Unassembled WGS sequence"/>
</dbReference>
<accession>A0A2H1YG72</accession>
<gene>
    <name evidence="7" type="ORF">TNO020_20164</name>
</gene>
<dbReference type="PANTHER" id="PTHR34990">
    <property type="entry name" value="UDP-2,3-DIACYLGLUCOSAMINE HYDROLASE-RELATED"/>
    <property type="match status" value="1"/>
</dbReference>
<reference evidence="8" key="1">
    <citation type="submission" date="2017-11" db="EMBL/GenBank/DDBJ databases">
        <authorList>
            <person name="Duchaud E."/>
        </authorList>
    </citation>
    <scope>NUCLEOTIDE SEQUENCE [LARGE SCALE GENOMIC DNA]</scope>
    <source>
        <strain evidence="8">Tenacibaculum sp. TNO020</strain>
    </source>
</reference>
<dbReference type="GO" id="GO:0016020">
    <property type="term" value="C:membrane"/>
    <property type="evidence" value="ECO:0007669"/>
    <property type="project" value="GOC"/>
</dbReference>
<keyword evidence="2" id="KW-0997">Cell inner membrane</keyword>
<dbReference type="Pfam" id="PF00149">
    <property type="entry name" value="Metallophos"/>
    <property type="match status" value="1"/>
</dbReference>
<dbReference type="EMBL" id="OENF01000012">
    <property type="protein sequence ID" value="SOS74485.1"/>
    <property type="molecule type" value="Genomic_DNA"/>
</dbReference>
<dbReference type="RefSeq" id="WP_101917056.1">
    <property type="nucleotide sequence ID" value="NZ_JAFMUR010000001.1"/>
</dbReference>
<evidence type="ECO:0000256" key="2">
    <source>
        <dbReference type="ARBA" id="ARBA00022519"/>
    </source>
</evidence>
<dbReference type="CDD" id="cd07398">
    <property type="entry name" value="MPP_YbbF-LpxH"/>
    <property type="match status" value="1"/>
</dbReference>
<evidence type="ECO:0000313" key="7">
    <source>
        <dbReference type="EMBL" id="SOS74485.1"/>
    </source>
</evidence>
<dbReference type="GeneID" id="86942716"/>
<dbReference type="GO" id="GO:0046872">
    <property type="term" value="F:metal ion binding"/>
    <property type="evidence" value="ECO:0007669"/>
    <property type="project" value="UniProtKB-KW"/>
</dbReference>
<proteinExistence type="predicted"/>
<organism evidence="7 8">
    <name type="scientific">Tenacibaculum piscium</name>
    <dbReference type="NCBI Taxonomy" id="1458515"/>
    <lineage>
        <taxon>Bacteria</taxon>
        <taxon>Pseudomonadati</taxon>
        <taxon>Bacteroidota</taxon>
        <taxon>Flavobacteriia</taxon>
        <taxon>Flavobacteriales</taxon>
        <taxon>Flavobacteriaceae</taxon>
        <taxon>Tenacibaculum</taxon>
    </lineage>
</organism>
<dbReference type="AlphaFoldDB" id="A0A2H1YG72"/>
<evidence type="ECO:0000256" key="4">
    <source>
        <dbReference type="ARBA" id="ARBA00023136"/>
    </source>
</evidence>
<dbReference type="InterPro" id="IPR029052">
    <property type="entry name" value="Metallo-depent_PP-like"/>
</dbReference>
<keyword evidence="4" id="KW-0472">Membrane</keyword>
<feature type="domain" description="Calcineurin-like phosphoesterase" evidence="6">
    <location>
        <begin position="11"/>
        <end position="208"/>
    </location>
</feature>
<dbReference type="GO" id="GO:0008758">
    <property type="term" value="F:UDP-2,3-diacylglucosamine hydrolase activity"/>
    <property type="evidence" value="ECO:0007669"/>
    <property type="project" value="TreeGrafter"/>
</dbReference>
<evidence type="ECO:0000256" key="3">
    <source>
        <dbReference type="ARBA" id="ARBA00022723"/>
    </source>
</evidence>
<sequence length="289" mass="33329">MKKNSKRALEIAVISDLHLGTYGCRANELHNYLKSINPKILILNGDIIDIWQFKKSYFPKSHMKIIKQLMSFITSGTKVYYITGNHDEMFRKFKGFRLGSFEIVNKLVLDIDGKKGWFFHGDVFDVTMQHSKWLAKLGSIGYNILILINTAVNWSSNKLGYGKLSFSKKIKNSVKGAVKFINDFETTASDIAISSNYDYVVCGHIHQPEIRVIQNEEGETTYLNSGDWIENLSALEYTDKTWSLYEYEKDEIAQKLDDRLNSNEVEFLDAESSNNKLFEELLKEFNINK</sequence>
<evidence type="ECO:0000259" key="6">
    <source>
        <dbReference type="Pfam" id="PF00149"/>
    </source>
</evidence>
<dbReference type="PANTHER" id="PTHR34990:SF2">
    <property type="entry name" value="BLL8164 PROTEIN"/>
    <property type="match status" value="1"/>
</dbReference>
<dbReference type="GO" id="GO:0009245">
    <property type="term" value="P:lipid A biosynthetic process"/>
    <property type="evidence" value="ECO:0007669"/>
    <property type="project" value="TreeGrafter"/>
</dbReference>
<keyword evidence="7" id="KW-0378">Hydrolase</keyword>
<dbReference type="InterPro" id="IPR043461">
    <property type="entry name" value="LpxH-like"/>
</dbReference>
<evidence type="ECO:0000256" key="1">
    <source>
        <dbReference type="ARBA" id="ARBA00022475"/>
    </source>
</evidence>
<dbReference type="SUPFAM" id="SSF56300">
    <property type="entry name" value="Metallo-dependent phosphatases"/>
    <property type="match status" value="1"/>
</dbReference>
<dbReference type="OrthoDB" id="9802481at2"/>
<name>A0A2H1YG72_9FLAO</name>
<keyword evidence="8" id="KW-1185">Reference proteome</keyword>
<protein>
    <submittedName>
        <fullName evidence="7">UDP-2,3-diacylglucosamine hydrolase</fullName>
    </submittedName>
</protein>
<keyword evidence="3" id="KW-0479">Metal-binding</keyword>
<dbReference type="InterPro" id="IPR004843">
    <property type="entry name" value="Calcineurin-like_PHP"/>
</dbReference>
<evidence type="ECO:0000256" key="5">
    <source>
        <dbReference type="ARBA" id="ARBA00023211"/>
    </source>
</evidence>
<keyword evidence="1" id="KW-1003">Cell membrane</keyword>